<protein>
    <submittedName>
        <fullName evidence="2">Uncharacterized protein</fullName>
    </submittedName>
</protein>
<dbReference type="Proteomes" id="UP000271925">
    <property type="component" value="Unassembled WGS sequence"/>
</dbReference>
<comment type="caution">
    <text evidence="2">The sequence shown here is derived from an EMBL/GenBank/DDBJ whole genome shotgun (WGS) entry which is preliminary data.</text>
</comment>
<evidence type="ECO:0000313" key="3">
    <source>
        <dbReference type="Proteomes" id="UP000271925"/>
    </source>
</evidence>
<dbReference type="OrthoDB" id="5873496at2"/>
<organism evidence="2 3">
    <name type="scientific">Larkinella rosea</name>
    <dbReference type="NCBI Taxonomy" id="2025312"/>
    <lineage>
        <taxon>Bacteria</taxon>
        <taxon>Pseudomonadati</taxon>
        <taxon>Bacteroidota</taxon>
        <taxon>Cytophagia</taxon>
        <taxon>Cytophagales</taxon>
        <taxon>Spirosomataceae</taxon>
        <taxon>Larkinella</taxon>
    </lineage>
</organism>
<name>A0A3P1BM71_9BACT</name>
<gene>
    <name evidence="2" type="ORF">EHT25_16745</name>
</gene>
<feature type="signal peptide" evidence="1">
    <location>
        <begin position="1"/>
        <end position="19"/>
    </location>
</feature>
<feature type="chain" id="PRO_5018098518" evidence="1">
    <location>
        <begin position="20"/>
        <end position="123"/>
    </location>
</feature>
<sequence length="123" mass="13946">MKPVIILVSLFCLPVVAKAQLIVNQVDINELDIQYCQLICEYAAPLNEAHVYVDYGQSGFRENKNNELHRIGPEGKPTLRFRTAMQAVNFAEKNGWEVVSFQVTHTGGGTSSQFIYLMRKKQK</sequence>
<dbReference type="EMBL" id="RQJO01000009">
    <property type="protein sequence ID" value="RRB02132.1"/>
    <property type="molecule type" value="Genomic_DNA"/>
</dbReference>
<evidence type="ECO:0000313" key="2">
    <source>
        <dbReference type="EMBL" id="RRB02132.1"/>
    </source>
</evidence>
<keyword evidence="3" id="KW-1185">Reference proteome</keyword>
<dbReference type="AlphaFoldDB" id="A0A3P1BM71"/>
<evidence type="ECO:0000256" key="1">
    <source>
        <dbReference type="SAM" id="SignalP"/>
    </source>
</evidence>
<dbReference type="RefSeq" id="WP_124876296.1">
    <property type="nucleotide sequence ID" value="NZ_RQJO01000009.1"/>
</dbReference>
<reference evidence="2 3" key="1">
    <citation type="submission" date="2018-11" db="EMBL/GenBank/DDBJ databases">
        <authorList>
            <person name="Zhou Z."/>
            <person name="Wang G."/>
        </authorList>
    </citation>
    <scope>NUCLEOTIDE SEQUENCE [LARGE SCALE GENOMIC DNA]</scope>
    <source>
        <strain evidence="2 3">KCTC52004</strain>
    </source>
</reference>
<accession>A0A3P1BM71</accession>
<keyword evidence="1" id="KW-0732">Signal</keyword>
<proteinExistence type="predicted"/>